<dbReference type="InterPro" id="IPR041127">
    <property type="entry name" value="PET_hydrolase/cutinase-like"/>
</dbReference>
<keyword evidence="1 6" id="KW-0378">Hydrolase</keyword>
<dbReference type="Proteomes" id="UP001170717">
    <property type="component" value="Unassembled WGS sequence"/>
</dbReference>
<evidence type="ECO:0000259" key="5">
    <source>
        <dbReference type="Pfam" id="PF12740"/>
    </source>
</evidence>
<dbReference type="Gene3D" id="3.40.50.1820">
    <property type="entry name" value="alpha/beta hydrolase"/>
    <property type="match status" value="1"/>
</dbReference>
<dbReference type="SUPFAM" id="SSF53474">
    <property type="entry name" value="alpha/beta-Hydrolases"/>
    <property type="match status" value="1"/>
</dbReference>
<evidence type="ECO:0000313" key="6">
    <source>
        <dbReference type="EMBL" id="MDO6576923.1"/>
    </source>
</evidence>
<feature type="domain" description="PET hydrolase/cutinase-like" evidence="5">
    <location>
        <begin position="124"/>
        <end position="232"/>
    </location>
</feature>
<proteinExistence type="predicted"/>
<reference evidence="6" key="1">
    <citation type="submission" date="2023-07" db="EMBL/GenBank/DDBJ databases">
        <title>Genome content predicts the carbon catabolic preferences of heterotrophic bacteria.</title>
        <authorList>
            <person name="Gralka M."/>
        </authorList>
    </citation>
    <scope>NUCLEOTIDE SEQUENCE</scope>
    <source>
        <strain evidence="6">F2M12</strain>
    </source>
</reference>
<dbReference type="InterPro" id="IPR029058">
    <property type="entry name" value="AB_hydrolase_fold"/>
</dbReference>
<protein>
    <submittedName>
        <fullName evidence="6">Dienelactone hydrolase</fullName>
    </submittedName>
</protein>
<dbReference type="GO" id="GO:0003847">
    <property type="term" value="F:1-alkyl-2-acetylglycerophosphocholine esterase activity"/>
    <property type="evidence" value="ECO:0007669"/>
    <property type="project" value="TreeGrafter"/>
</dbReference>
<gene>
    <name evidence="6" type="ORF">Q4527_05935</name>
</gene>
<evidence type="ECO:0000256" key="1">
    <source>
        <dbReference type="ARBA" id="ARBA00022801"/>
    </source>
</evidence>
<dbReference type="Pfam" id="PF12740">
    <property type="entry name" value="PETase"/>
    <property type="match status" value="1"/>
</dbReference>
<keyword evidence="3" id="KW-0443">Lipid metabolism</keyword>
<comment type="caution">
    <text evidence="6">The sequence shown here is derived from an EMBL/GenBank/DDBJ whole genome shotgun (WGS) entry which is preliminary data.</text>
</comment>
<evidence type="ECO:0000256" key="2">
    <source>
        <dbReference type="ARBA" id="ARBA00022963"/>
    </source>
</evidence>
<evidence type="ECO:0000256" key="3">
    <source>
        <dbReference type="ARBA" id="ARBA00023098"/>
    </source>
</evidence>
<evidence type="ECO:0000256" key="4">
    <source>
        <dbReference type="SAM" id="SignalP"/>
    </source>
</evidence>
<evidence type="ECO:0000313" key="7">
    <source>
        <dbReference type="Proteomes" id="UP001170717"/>
    </source>
</evidence>
<keyword evidence="2" id="KW-0442">Lipid degradation</keyword>
<dbReference type="PANTHER" id="PTHR10272">
    <property type="entry name" value="PLATELET-ACTIVATING FACTOR ACETYLHYDROLASE"/>
    <property type="match status" value="1"/>
</dbReference>
<dbReference type="EMBL" id="JAUOQI010000003">
    <property type="protein sequence ID" value="MDO6576923.1"/>
    <property type="molecule type" value="Genomic_DNA"/>
</dbReference>
<name>A0AAW7Z374_9ALTE</name>
<dbReference type="RefSeq" id="WP_303463400.1">
    <property type="nucleotide sequence ID" value="NZ_JAUOPZ010000002.1"/>
</dbReference>
<accession>A0AAW7Z374</accession>
<dbReference type="PANTHER" id="PTHR10272:SF0">
    <property type="entry name" value="PLATELET-ACTIVATING FACTOR ACETYLHYDROLASE"/>
    <property type="match status" value="1"/>
</dbReference>
<organism evidence="6 7">
    <name type="scientific">Alteromonas stellipolaris</name>
    <dbReference type="NCBI Taxonomy" id="233316"/>
    <lineage>
        <taxon>Bacteria</taxon>
        <taxon>Pseudomonadati</taxon>
        <taxon>Pseudomonadota</taxon>
        <taxon>Gammaproteobacteria</taxon>
        <taxon>Alteromonadales</taxon>
        <taxon>Alteromonadaceae</taxon>
        <taxon>Alteromonas/Salinimonas group</taxon>
        <taxon>Alteromonas</taxon>
    </lineage>
</organism>
<feature type="chain" id="PRO_5043600055" evidence="4">
    <location>
        <begin position="27"/>
        <end position="439"/>
    </location>
</feature>
<dbReference type="AlphaFoldDB" id="A0AAW7Z374"/>
<keyword evidence="4" id="KW-0732">Signal</keyword>
<sequence length="439" mass="47814">MGVSKSILFKGLCIVLCIGSATGSYAENRIDTQRSDAPALSAYGEYAIGVRKLEVVNPKQIDILALDATKAKPNPLPTYDRPLTLEVWYPAEQGRTGNTVLNAFIRDGKQQVELHGKAVRDAAPLETKKAFPLVLVSHGYPGNRFLLAHLAENIASKGYVVVSIDHTDSTYRTQAAFASTLVNRSVDQLFVLSQIETMAKDEGSFLYQLADASNTGIIGYSMGGYGAVINAGAGITEQAVNSKLSAPFGTLARHQTGIRDKVDSRVKTIIGFAPWGMNYRMFNLDSVAIPMMLVAGSQDDVSGYKNGVRAIWEGAKNVDRTLLTYDNANHNAGAVMPAPEESFVFDEALGFDVSSHYIDAVWDNARMNNIAQHFVTAWLGKYLKNDSGMQAYLDLVPVSNDGVWAMGDDGKPKVEHTYWEGFPHRTAKGLRLEQLPAAQ</sequence>
<dbReference type="GO" id="GO:0016042">
    <property type="term" value="P:lipid catabolic process"/>
    <property type="evidence" value="ECO:0007669"/>
    <property type="project" value="UniProtKB-KW"/>
</dbReference>
<feature type="signal peptide" evidence="4">
    <location>
        <begin position="1"/>
        <end position="26"/>
    </location>
</feature>